<dbReference type="InterPro" id="IPR003439">
    <property type="entry name" value="ABC_transporter-like_ATP-bd"/>
</dbReference>
<evidence type="ECO:0000256" key="11">
    <source>
        <dbReference type="SAM" id="Phobius"/>
    </source>
</evidence>
<evidence type="ECO:0000256" key="1">
    <source>
        <dbReference type="ARBA" id="ARBA00004141"/>
    </source>
</evidence>
<feature type="compositionally biased region" description="Polar residues" evidence="10">
    <location>
        <begin position="955"/>
        <end position="965"/>
    </location>
</feature>
<dbReference type="GO" id="GO:0140359">
    <property type="term" value="F:ABC-type transporter activity"/>
    <property type="evidence" value="ECO:0007669"/>
    <property type="project" value="InterPro"/>
</dbReference>
<dbReference type="InterPro" id="IPR003593">
    <property type="entry name" value="AAA+_ATPase"/>
</dbReference>
<feature type="domain" description="ABC transporter" evidence="12">
    <location>
        <begin position="709"/>
        <end position="949"/>
    </location>
</feature>
<dbReference type="Gene3D" id="3.40.50.300">
    <property type="entry name" value="P-loop containing nucleotide triphosphate hydrolases"/>
    <property type="match status" value="2"/>
</dbReference>
<dbReference type="Proteomes" id="UP000182658">
    <property type="component" value="Unassembled WGS sequence"/>
</dbReference>
<keyword evidence="3 11" id="KW-0812">Transmembrane</keyword>
<organism evidence="14 15">
    <name type="scientific">Coniochaeta ligniaria NRRL 30616</name>
    <dbReference type="NCBI Taxonomy" id="1408157"/>
    <lineage>
        <taxon>Eukaryota</taxon>
        <taxon>Fungi</taxon>
        <taxon>Dikarya</taxon>
        <taxon>Ascomycota</taxon>
        <taxon>Pezizomycotina</taxon>
        <taxon>Sordariomycetes</taxon>
        <taxon>Sordariomycetidae</taxon>
        <taxon>Coniochaetales</taxon>
        <taxon>Coniochaetaceae</taxon>
        <taxon>Coniochaeta</taxon>
    </lineage>
</organism>
<evidence type="ECO:0000256" key="8">
    <source>
        <dbReference type="ARBA" id="ARBA00023136"/>
    </source>
</evidence>
<feature type="transmembrane region" description="Helical" evidence="11">
    <location>
        <begin position="1299"/>
        <end position="1317"/>
    </location>
</feature>
<feature type="region of interest" description="Disordered" evidence="10">
    <location>
        <begin position="63"/>
        <end position="88"/>
    </location>
</feature>
<keyword evidence="9" id="KW-0325">Glycoprotein</keyword>
<evidence type="ECO:0000256" key="9">
    <source>
        <dbReference type="ARBA" id="ARBA00023180"/>
    </source>
</evidence>
<feature type="domain" description="ABC transmembrane type-1" evidence="13">
    <location>
        <begin position="1028"/>
        <end position="1347"/>
    </location>
</feature>
<evidence type="ECO:0000256" key="7">
    <source>
        <dbReference type="ARBA" id="ARBA00022989"/>
    </source>
</evidence>
<evidence type="ECO:0000256" key="2">
    <source>
        <dbReference type="ARBA" id="ARBA00022448"/>
    </source>
</evidence>
<dbReference type="SMART" id="SM00382">
    <property type="entry name" value="AAA"/>
    <property type="match status" value="2"/>
</dbReference>
<keyword evidence="5" id="KW-0547">Nucleotide-binding</keyword>
<dbReference type="GO" id="GO:0016887">
    <property type="term" value="F:ATP hydrolysis activity"/>
    <property type="evidence" value="ECO:0007669"/>
    <property type="project" value="InterPro"/>
</dbReference>
<keyword evidence="4" id="KW-0677">Repeat</keyword>
<feature type="region of interest" description="Disordered" evidence="10">
    <location>
        <begin position="947"/>
        <end position="994"/>
    </location>
</feature>
<gene>
    <name evidence="14" type="ORF">CONLIGDRAFT_363646</name>
</gene>
<sequence length="1701" mass="188778">MGFASCSWPIWRTDDFTQCFQQDYLRILFPLIVLCSSFLLLSAQTIFRAVKIKRKQYAPLSISDHPANSARQHTDIPPGEHQVNDSDEDDVLSINGGRLSLMRTTTKGSIVQADTPTGQTLSVVVEEIAIGGLVAVNAIALATHSFGKGGHIAAITGLIVWLYALVLVSSRLFLGKTQWRIPRLWNHTAAIYSLQWLFIIIVFRSVFIHPSSRTTQVLVIIEFALTSLLFGIAISTRRGNKTVVLEWEDGIEPSKENLASLFSHYTFAWVDEIVWEGYRQPMDMSRVWNLLPKDKAAAVLDNYRHFKKTTFLALHLLKYFKGLLIVQSVWAVIGGALTFGPTLLLKLILEYVEDPSVAPRNVLWLYVILLPISDIARSVADAQALWIGRKICINIRAILVGEIYAKALRRKAASGKDSALGVDKIDPNAKKDSFFARVKRAIGLGKGDKKGTDAAKTARDGSKPKSADPDEQANLGTIINLMSVDSFKVSEVTSYLHFLIAAAPTQLLVSVFLLYRIMGKSAIPGFIIMALLLPLNIGFGKAFNSTQKTIMAATDKRIHTTNEILQNIRIIKYFAWEYRFNTIVNEKRRVELAALRKRFIIWAAAVAIWNTVPILITFFSFMVYTLIEKKPLYPSVAFTAMSLFMLLRYPLDQLGDMIAHVQESKVSIDRIEEFLMEEETEKFEQLGLDNVDENGRRVIGFRDDATFIWGGKNVVSDDGSMAFRLLDLNIDFKIGELNVITGPTGSGKTSLLMALLGEMTIMKGRVFLPGGRSREDVHVDPETGLAETCAYVAQQAWLVNGSIKENILFSAPFDEKRYRDVIVVCALERDLEILDNGDETLVGEKGITLSGGQKQRISLARAVYSNSKHLLLDDCLSAVDSHTAQWIFNNCIMGPMMMNRTCIMVTHNIPLCVPSSDYVVTMSNGRVVAQGTPKELIAAGKFGEDIQRSRPGSVHATSQVPSRVPSSVGEEDTLVNSESSANGNVPKSGGAKKGVVKDAMEEEKAIGAVKWAVMKIYLLSMGQWGFWILAAVVFTLQQLSGVASSVWIREWANQYNTEETPTVTFNMNSQSYASQSLSPTYFASIASYAKPNSTLAVLSDSTQVNDSYYLIGLAIIAFAGAMSALIRDLWIFFGSLTASWKLHHRLMNSVTGARFKFFDVTPLGQMMNRFSKDLEAVDQEVAPVAIGVISCALGIVVTVVLIAAITPGFLIAGVFITLAYVFLGSFYLRSSRDLKRLESVQRSPLFQQFGETLNGVTTIRAYSDERRFIRDNLIKINNQLRPFLYLWAANRWLAFRTDFLGDLVAFFAGVFVILSLGTIDAGLAGISMSYAIGFAENILWLVRLYASNEQNMNAVERIKEYLDVEQEAPAIVEKNRPPPNWPSQGAVEFINYSTSYRKELDPVLRNLTFKIGAREKVGIVGRTGAGKSSLALAIFRALEADSGKILIDDIDIGLIGLRDLREAITIVPQEPTLFMGTIRTNLDPFNIYTDDQIFDALRRVHLIGPDESTSASASLLLPATPTIRFPEDEQASRPATATNKNVFLDLSSPVTESGNNLSQGQRQLLCLARAMLKKPTLLVMDEATASIDYATDTKIQETIRELTSTIITIAHRLQTIVDYDKVLVLDKGEVVEYAHPWELMRKKDTVFRSMCDMSGDYEVLAKLAKKAWQAKRLVDVDDEDDEERAAAAKAEARNKSNGTHA</sequence>
<dbReference type="InterPro" id="IPR036640">
    <property type="entry name" value="ABC1_TM_sf"/>
</dbReference>
<dbReference type="Pfam" id="PF00664">
    <property type="entry name" value="ABC_membrane"/>
    <property type="match status" value="2"/>
</dbReference>
<feature type="domain" description="ABC transporter" evidence="12">
    <location>
        <begin position="1387"/>
        <end position="1652"/>
    </location>
</feature>
<dbReference type="PROSITE" id="PS00211">
    <property type="entry name" value="ABC_TRANSPORTER_1"/>
    <property type="match status" value="2"/>
</dbReference>
<evidence type="ECO:0000256" key="3">
    <source>
        <dbReference type="ARBA" id="ARBA00022692"/>
    </source>
</evidence>
<dbReference type="PANTHER" id="PTHR24223:SF353">
    <property type="entry name" value="ABC TRANSPORTER ATP-BINDING PROTEIN_PERMEASE VMR1-RELATED"/>
    <property type="match status" value="1"/>
</dbReference>
<keyword evidence="8 11" id="KW-0472">Membrane</keyword>
<dbReference type="CDD" id="cd03250">
    <property type="entry name" value="ABCC_MRP_domain1"/>
    <property type="match status" value="1"/>
</dbReference>
<feature type="region of interest" description="Disordered" evidence="10">
    <location>
        <begin position="1678"/>
        <end position="1701"/>
    </location>
</feature>
<dbReference type="FunFam" id="3.40.50.300:FF:000565">
    <property type="entry name" value="ABC bile acid transporter"/>
    <property type="match status" value="1"/>
</dbReference>
<feature type="transmembrane region" description="Helical" evidence="11">
    <location>
        <begin position="186"/>
        <end position="208"/>
    </location>
</feature>
<feature type="transmembrane region" description="Helical" evidence="11">
    <location>
        <begin position="1024"/>
        <end position="1048"/>
    </location>
</feature>
<dbReference type="PROSITE" id="PS50929">
    <property type="entry name" value="ABC_TM1F"/>
    <property type="match status" value="2"/>
</dbReference>
<feature type="transmembrane region" description="Helical" evidence="11">
    <location>
        <begin position="322"/>
        <end position="343"/>
    </location>
</feature>
<dbReference type="SUPFAM" id="SSF90123">
    <property type="entry name" value="ABC transporter transmembrane region"/>
    <property type="match status" value="2"/>
</dbReference>
<feature type="compositionally biased region" description="Polar residues" evidence="10">
    <location>
        <begin position="974"/>
        <end position="985"/>
    </location>
</feature>
<dbReference type="PROSITE" id="PS50893">
    <property type="entry name" value="ABC_TRANSPORTER_2"/>
    <property type="match status" value="2"/>
</dbReference>
<feature type="transmembrane region" description="Helical" evidence="11">
    <location>
        <begin position="128"/>
        <end position="146"/>
    </location>
</feature>
<dbReference type="CDD" id="cd18596">
    <property type="entry name" value="ABC_6TM_VMR1_D1_like"/>
    <property type="match status" value="1"/>
</dbReference>
<dbReference type="SUPFAM" id="SSF52540">
    <property type="entry name" value="P-loop containing nucleoside triphosphate hydrolases"/>
    <property type="match status" value="2"/>
</dbReference>
<dbReference type="FunCoup" id="A0A1J7ISJ9">
    <property type="interactions" value="177"/>
</dbReference>
<dbReference type="GO" id="GO:0000329">
    <property type="term" value="C:fungal-type vacuole membrane"/>
    <property type="evidence" value="ECO:0007669"/>
    <property type="project" value="TreeGrafter"/>
</dbReference>
<protein>
    <submittedName>
        <fullName evidence="14">p-loop containing nucleoside triphosphate hydrolase protein</fullName>
    </submittedName>
</protein>
<dbReference type="Gene3D" id="1.20.1560.10">
    <property type="entry name" value="ABC transporter type 1, transmembrane domain"/>
    <property type="match status" value="2"/>
</dbReference>
<feature type="transmembrane region" description="Helical" evidence="11">
    <location>
        <begin position="152"/>
        <end position="174"/>
    </location>
</feature>
<feature type="compositionally biased region" description="Basic and acidic residues" evidence="10">
    <location>
        <begin position="1684"/>
        <end position="1694"/>
    </location>
</feature>
<feature type="transmembrane region" description="Helical" evidence="11">
    <location>
        <begin position="1108"/>
        <end position="1126"/>
    </location>
</feature>
<dbReference type="InterPro" id="IPR027417">
    <property type="entry name" value="P-loop_NTPase"/>
</dbReference>
<feature type="transmembrane region" description="Helical" evidence="11">
    <location>
        <begin position="363"/>
        <end position="380"/>
    </location>
</feature>
<feature type="transmembrane region" description="Helical" evidence="11">
    <location>
        <begin position="1209"/>
        <end position="1228"/>
    </location>
</feature>
<evidence type="ECO:0000256" key="4">
    <source>
        <dbReference type="ARBA" id="ARBA00022737"/>
    </source>
</evidence>
<evidence type="ECO:0000313" key="14">
    <source>
        <dbReference type="EMBL" id="OIW30317.1"/>
    </source>
</evidence>
<feature type="transmembrane region" description="Helical" evidence="11">
    <location>
        <begin position="599"/>
        <end position="626"/>
    </location>
</feature>
<keyword evidence="7 11" id="KW-1133">Transmembrane helix</keyword>
<feature type="transmembrane region" description="Helical" evidence="11">
    <location>
        <begin position="1181"/>
        <end position="1203"/>
    </location>
</feature>
<feature type="domain" description="ABC transmembrane type-1" evidence="13">
    <location>
        <begin position="329"/>
        <end position="663"/>
    </location>
</feature>
<dbReference type="Pfam" id="PF00005">
    <property type="entry name" value="ABC_tran"/>
    <property type="match status" value="2"/>
</dbReference>
<keyword evidence="2" id="KW-0813">Transport</keyword>
<evidence type="ECO:0000259" key="12">
    <source>
        <dbReference type="PROSITE" id="PS50893"/>
    </source>
</evidence>
<feature type="transmembrane region" description="Helical" evidence="11">
    <location>
        <begin position="632"/>
        <end position="651"/>
    </location>
</feature>
<dbReference type="OrthoDB" id="6500128at2759"/>
<evidence type="ECO:0000256" key="6">
    <source>
        <dbReference type="ARBA" id="ARBA00022840"/>
    </source>
</evidence>
<dbReference type="GO" id="GO:0005524">
    <property type="term" value="F:ATP binding"/>
    <property type="evidence" value="ECO:0007669"/>
    <property type="project" value="UniProtKB-KW"/>
</dbReference>
<proteinExistence type="predicted"/>
<name>A0A1J7ISJ9_9PEZI</name>
<dbReference type="STRING" id="1408157.A0A1J7ISJ9"/>
<feature type="transmembrane region" description="Helical" evidence="11">
    <location>
        <begin position="521"/>
        <end position="539"/>
    </location>
</feature>
<dbReference type="InterPro" id="IPR011527">
    <property type="entry name" value="ABC1_TM_dom"/>
</dbReference>
<feature type="region of interest" description="Disordered" evidence="10">
    <location>
        <begin position="447"/>
        <end position="471"/>
    </location>
</feature>
<feature type="transmembrane region" description="Helical" evidence="11">
    <location>
        <begin position="214"/>
        <end position="234"/>
    </location>
</feature>
<keyword evidence="14" id="KW-0378">Hydrolase</keyword>
<feature type="transmembrane region" description="Helical" evidence="11">
    <location>
        <begin position="27"/>
        <end position="47"/>
    </location>
</feature>
<keyword evidence="15" id="KW-1185">Reference proteome</keyword>
<evidence type="ECO:0000256" key="10">
    <source>
        <dbReference type="SAM" id="MobiDB-lite"/>
    </source>
</evidence>
<dbReference type="InterPro" id="IPR017871">
    <property type="entry name" value="ABC_transporter-like_CS"/>
</dbReference>
<reference evidence="14 15" key="1">
    <citation type="submission" date="2016-10" db="EMBL/GenBank/DDBJ databases">
        <title>Draft genome sequence of Coniochaeta ligniaria NRRL30616, a lignocellulolytic fungus for bioabatement of inhibitors in plant biomass hydrolysates.</title>
        <authorList>
            <consortium name="DOE Joint Genome Institute"/>
            <person name="Jimenez D.J."/>
            <person name="Hector R.E."/>
            <person name="Riley R."/>
            <person name="Sun H."/>
            <person name="Grigoriev I.V."/>
            <person name="Van Elsas J.D."/>
            <person name="Nichols N.N."/>
        </authorList>
    </citation>
    <scope>NUCLEOTIDE SEQUENCE [LARGE SCALE GENOMIC DNA]</scope>
    <source>
        <strain evidence="14 15">NRRL 30616</strain>
    </source>
</reference>
<dbReference type="EMBL" id="KV875097">
    <property type="protein sequence ID" value="OIW30317.1"/>
    <property type="molecule type" value="Genomic_DNA"/>
</dbReference>
<accession>A0A1J7ISJ9</accession>
<feature type="compositionally biased region" description="Basic and acidic residues" evidence="10">
    <location>
        <begin position="447"/>
        <end position="468"/>
    </location>
</feature>
<dbReference type="CDD" id="cd18604">
    <property type="entry name" value="ABC_6TM_VMR1_D2_like"/>
    <property type="match status" value="1"/>
</dbReference>
<dbReference type="InterPro" id="IPR050173">
    <property type="entry name" value="ABC_transporter_C-like"/>
</dbReference>
<evidence type="ECO:0000256" key="5">
    <source>
        <dbReference type="ARBA" id="ARBA00022741"/>
    </source>
</evidence>
<evidence type="ECO:0000259" key="13">
    <source>
        <dbReference type="PROSITE" id="PS50929"/>
    </source>
</evidence>
<feature type="transmembrane region" description="Helical" evidence="11">
    <location>
        <begin position="495"/>
        <end position="515"/>
    </location>
</feature>
<evidence type="ECO:0000313" key="15">
    <source>
        <dbReference type="Proteomes" id="UP000182658"/>
    </source>
</evidence>
<dbReference type="InParanoid" id="A0A1J7ISJ9"/>
<dbReference type="PANTHER" id="PTHR24223">
    <property type="entry name" value="ATP-BINDING CASSETTE SUB-FAMILY C"/>
    <property type="match status" value="1"/>
</dbReference>
<keyword evidence="6" id="KW-0067">ATP-binding</keyword>
<dbReference type="FunFam" id="3.40.50.300:FF:000825">
    <property type="entry name" value="ABC bile acid transporter"/>
    <property type="match status" value="1"/>
</dbReference>
<comment type="subcellular location">
    <subcellularLocation>
        <location evidence="1">Membrane</location>
        <topology evidence="1">Multi-pass membrane protein</topology>
    </subcellularLocation>
</comment>